<feature type="transmembrane region" description="Helical" evidence="2">
    <location>
        <begin position="198"/>
        <end position="217"/>
    </location>
</feature>
<dbReference type="AlphaFoldDB" id="A0A543APG3"/>
<dbReference type="InterPro" id="IPR007391">
    <property type="entry name" value="Vancomycin_resist_VanW"/>
</dbReference>
<feature type="compositionally biased region" description="Basic and acidic residues" evidence="1">
    <location>
        <begin position="1"/>
        <end position="33"/>
    </location>
</feature>
<dbReference type="EMBL" id="VFOU01000001">
    <property type="protein sequence ID" value="TQL74458.1"/>
    <property type="molecule type" value="Genomic_DNA"/>
</dbReference>
<feature type="region of interest" description="Disordered" evidence="1">
    <location>
        <begin position="1"/>
        <end position="141"/>
    </location>
</feature>
<dbReference type="Pfam" id="PF12229">
    <property type="entry name" value="PG_binding_4"/>
    <property type="match status" value="1"/>
</dbReference>
<feature type="compositionally biased region" description="Low complexity" evidence="1">
    <location>
        <begin position="436"/>
        <end position="450"/>
    </location>
</feature>
<evidence type="ECO:0000259" key="3">
    <source>
        <dbReference type="Pfam" id="PF12229"/>
    </source>
</evidence>
<feature type="compositionally biased region" description="Low complexity" evidence="1">
    <location>
        <begin position="50"/>
        <end position="62"/>
    </location>
</feature>
<feature type="compositionally biased region" description="Acidic residues" evidence="1">
    <location>
        <begin position="451"/>
        <end position="460"/>
    </location>
</feature>
<feature type="domain" description="YoaR-like putative peptidoglycan binding" evidence="3">
    <location>
        <begin position="418"/>
        <end position="536"/>
    </location>
</feature>
<proteinExistence type="predicted"/>
<keyword evidence="2" id="KW-0472">Membrane</keyword>
<accession>A0A543APG3</accession>
<evidence type="ECO:0000313" key="5">
    <source>
        <dbReference type="Proteomes" id="UP000319746"/>
    </source>
</evidence>
<organism evidence="4 5">
    <name type="scientific">Enteractinococcus coprophilus</name>
    <dbReference type="NCBI Taxonomy" id="1027633"/>
    <lineage>
        <taxon>Bacteria</taxon>
        <taxon>Bacillati</taxon>
        <taxon>Actinomycetota</taxon>
        <taxon>Actinomycetes</taxon>
        <taxon>Micrococcales</taxon>
        <taxon>Micrococcaceae</taxon>
    </lineage>
</organism>
<keyword evidence="2" id="KW-1133">Transmembrane helix</keyword>
<feature type="compositionally biased region" description="Acidic residues" evidence="1">
    <location>
        <begin position="104"/>
        <end position="114"/>
    </location>
</feature>
<evidence type="ECO:0000256" key="2">
    <source>
        <dbReference type="SAM" id="Phobius"/>
    </source>
</evidence>
<feature type="compositionally biased region" description="Acidic residues" evidence="1">
    <location>
        <begin position="63"/>
        <end position="73"/>
    </location>
</feature>
<evidence type="ECO:0000256" key="1">
    <source>
        <dbReference type="SAM" id="MobiDB-lite"/>
    </source>
</evidence>
<dbReference type="PANTHER" id="PTHR35788:SF1">
    <property type="entry name" value="EXPORTED PROTEIN"/>
    <property type="match status" value="1"/>
</dbReference>
<dbReference type="InterPro" id="IPR052913">
    <property type="entry name" value="Glycopeptide_resist_protein"/>
</dbReference>
<dbReference type="RefSeq" id="WP_141865091.1">
    <property type="nucleotide sequence ID" value="NZ_BAABAN010000001.1"/>
</dbReference>
<dbReference type="PANTHER" id="PTHR35788">
    <property type="entry name" value="EXPORTED PROTEIN-RELATED"/>
    <property type="match status" value="1"/>
</dbReference>
<sequence length="778" mass="82972">MADDNKPQHLDPSDHSGDETTTHHRTTTDETRALPEISDEGTESANAPLDDVASDAQASQDAAPDEGADEPVEDAQPAETVTEEVDPETRMLQQIAALKSGDQIADDAASEESGDERSAADADSPDIVSADASEDDAQAEAVPHTTVFYDSPSSIEATQQPDQTETMPPIAVAAAGGSAAGPNEPADTARKKKRRWPWVLVVLIVLLGGGYVAAAFATQDALPATLTVEGVDVSGLSAEDAAPRLEEAFAERAQREISVVVQDHEATLIPAESGYSYDVEATLDDLTALTFNPVELWARLFGEAHVPASKSVDEETSSETIAGLAEQLTFDPTEGSVVYEGAELDYTEPVDGFTVDDEALAELVAAEWLGEETELTAPGEVEDPAISGEQWEQFVADTAQPLVEDNYTVTAADATTELTPAQLGAAAEVRVEGAAEETAATDGQETSQEAETSEATESEDTQGVRPVLILDGEALTDSLAENNADFESTNQDATVRLAGSAGSGRPEVVPGSTGRGVDDEQVVDEILADLAGEQTRSITVDLHEVKPEVTTEDAEAWDVNHIEAEYATPYPPNDGPRTANLRIGADRVNGTVVMPGEEFNLDAILGPITAANGYHSSGVVESGVTTNAIGGGLSQIATMAYNAGFLGGMEIVEHKPHSRWFDRYPQGRESTYWEGQINVRWKNDTDAPVIVEMWLANNQVHTRLWGSDYYDVSTTTSEPYNHTASPTIRNSDSQCVAERGGREGFTVDVHRTKTPPDGSPIKESWRWAYSGWPTVICE</sequence>
<gene>
    <name evidence="4" type="ORF">FB556_0923</name>
</gene>
<keyword evidence="2" id="KW-0812">Transmembrane</keyword>
<dbReference type="OrthoDB" id="9813301at2"/>
<dbReference type="Pfam" id="PF04294">
    <property type="entry name" value="VanW"/>
    <property type="match status" value="1"/>
</dbReference>
<evidence type="ECO:0000313" key="4">
    <source>
        <dbReference type="EMBL" id="TQL74458.1"/>
    </source>
</evidence>
<dbReference type="InterPro" id="IPR022029">
    <property type="entry name" value="YoaR-like_PG-bd"/>
</dbReference>
<feature type="region of interest" description="Disordered" evidence="1">
    <location>
        <begin position="497"/>
        <end position="517"/>
    </location>
</feature>
<dbReference type="Proteomes" id="UP000319746">
    <property type="component" value="Unassembled WGS sequence"/>
</dbReference>
<keyword evidence="5" id="KW-1185">Reference proteome</keyword>
<feature type="region of interest" description="Disordered" evidence="1">
    <location>
        <begin position="429"/>
        <end position="465"/>
    </location>
</feature>
<name>A0A543APG3_9MICC</name>
<reference evidence="4 5" key="1">
    <citation type="submission" date="2019-06" db="EMBL/GenBank/DDBJ databases">
        <title>Sequencing the genomes of 1000 actinobacteria strains.</title>
        <authorList>
            <person name="Klenk H.-P."/>
        </authorList>
    </citation>
    <scope>NUCLEOTIDE SEQUENCE [LARGE SCALE GENOMIC DNA]</scope>
    <source>
        <strain evidence="4 5">DSM 24083</strain>
    </source>
</reference>
<comment type="caution">
    <text evidence="4">The sequence shown here is derived from an EMBL/GenBank/DDBJ whole genome shotgun (WGS) entry which is preliminary data.</text>
</comment>
<protein>
    <submittedName>
        <fullName evidence="4">Vancomycin resistance protein YoaR</fullName>
    </submittedName>
</protein>